<dbReference type="InterPro" id="IPR001173">
    <property type="entry name" value="Glyco_trans_2-like"/>
</dbReference>
<dbReference type="GO" id="GO:0016758">
    <property type="term" value="F:hexosyltransferase activity"/>
    <property type="evidence" value="ECO:0007669"/>
    <property type="project" value="UniProtKB-ARBA"/>
</dbReference>
<proteinExistence type="predicted"/>
<dbReference type="Pfam" id="PF00535">
    <property type="entry name" value="Glycos_transf_2"/>
    <property type="match status" value="1"/>
</dbReference>
<accession>A0A6C0E326</accession>
<reference evidence="2" key="1">
    <citation type="journal article" date="2020" name="Nature">
        <title>Giant virus diversity and host interactions through global metagenomics.</title>
        <authorList>
            <person name="Schulz F."/>
            <person name="Roux S."/>
            <person name="Paez-Espino D."/>
            <person name="Jungbluth S."/>
            <person name="Walsh D.A."/>
            <person name="Denef V.J."/>
            <person name="McMahon K.D."/>
            <person name="Konstantinidis K.T."/>
            <person name="Eloe-Fadrosh E.A."/>
            <person name="Kyrpides N.C."/>
            <person name="Woyke T."/>
        </authorList>
    </citation>
    <scope>NUCLEOTIDE SEQUENCE</scope>
    <source>
        <strain evidence="2">GVMAG-M-3300023179-114</strain>
    </source>
</reference>
<dbReference type="InterPro" id="IPR029044">
    <property type="entry name" value="Nucleotide-diphossugar_trans"/>
</dbReference>
<sequence length="350" mass="41410">MNNLIMTNTQSKHKLELPFVSICTPTFNRRPFFSSLIKCIEHQLYPKDKMEWIIVDDGTDPIKDLITPVDWIQVKYVYHKTRLLLGQKRNIMHSQCKGDIIVYIDDDDYYPRERVSHAVEMLMNHPTYLIAGSSEMHIYYHDLDKLYQCGPYGKYHATAATFAFRTELLQNTRYNDETALAEETKFLKNYSIPLLQLDTLKTIMVVAHSHNSFDKKKLLETPLEFKVTPSKFKVQDFIQNDQLREMYTKDIHVLIDAYSLGRPENKPEVLRQIKEIQTNRDKRLLEHSKKIQQETQRLNTLKIPQFNSMEQMKQHYEKIISDKEKIISDKSCLINELLKKIKYLNENTSK</sequence>
<evidence type="ECO:0000259" key="1">
    <source>
        <dbReference type="Pfam" id="PF00535"/>
    </source>
</evidence>
<evidence type="ECO:0000313" key="2">
    <source>
        <dbReference type="EMBL" id="QHT22923.1"/>
    </source>
</evidence>
<organism evidence="2">
    <name type="scientific">viral metagenome</name>
    <dbReference type="NCBI Taxonomy" id="1070528"/>
    <lineage>
        <taxon>unclassified sequences</taxon>
        <taxon>metagenomes</taxon>
        <taxon>organismal metagenomes</taxon>
    </lineage>
</organism>
<name>A0A6C0E326_9ZZZZ</name>
<dbReference type="Gene3D" id="3.90.550.10">
    <property type="entry name" value="Spore Coat Polysaccharide Biosynthesis Protein SpsA, Chain A"/>
    <property type="match status" value="1"/>
</dbReference>
<dbReference type="EMBL" id="MN739721">
    <property type="protein sequence ID" value="QHT22923.1"/>
    <property type="molecule type" value="Genomic_DNA"/>
</dbReference>
<dbReference type="AlphaFoldDB" id="A0A6C0E326"/>
<dbReference type="PANTHER" id="PTHR22916:SF3">
    <property type="entry name" value="UDP-GLCNAC:BETAGAL BETA-1,3-N-ACETYLGLUCOSAMINYLTRANSFERASE-LIKE PROTEIN 1"/>
    <property type="match status" value="1"/>
</dbReference>
<dbReference type="SUPFAM" id="SSF53448">
    <property type="entry name" value="Nucleotide-diphospho-sugar transferases"/>
    <property type="match status" value="1"/>
</dbReference>
<protein>
    <recommendedName>
        <fullName evidence="1">Glycosyltransferase 2-like domain-containing protein</fullName>
    </recommendedName>
</protein>
<feature type="domain" description="Glycosyltransferase 2-like" evidence="1">
    <location>
        <begin position="21"/>
        <end position="139"/>
    </location>
</feature>
<dbReference type="PANTHER" id="PTHR22916">
    <property type="entry name" value="GLYCOSYLTRANSFERASE"/>
    <property type="match status" value="1"/>
</dbReference>